<keyword evidence="5" id="KW-0809">Transit peptide</keyword>
<dbReference type="PANTHER" id="PTHR31727">
    <property type="entry name" value="OLEOYL-ACYL CARRIER PROTEIN THIOESTERASE 1, CHLOROPLASTIC"/>
    <property type="match status" value="1"/>
</dbReference>
<keyword evidence="4" id="KW-0276">Fatty acid metabolism</keyword>
<dbReference type="SUPFAM" id="SSF54637">
    <property type="entry name" value="Thioesterase/thiol ester dehydrase-isomerase"/>
    <property type="match status" value="2"/>
</dbReference>
<dbReference type="STRING" id="159291.SAMN05920897_10754"/>
<keyword evidence="7" id="KW-0275">Fatty acid biosynthesis</keyword>
<evidence type="ECO:0000256" key="1">
    <source>
        <dbReference type="ARBA" id="ARBA00006500"/>
    </source>
</evidence>
<proteinExistence type="inferred from homology"/>
<comment type="similarity">
    <text evidence="1">Belongs to the acyl-ACP thioesterase family.</text>
</comment>
<dbReference type="GO" id="GO:0016297">
    <property type="term" value="F:fatty acyl-[ACP] hydrolase activity"/>
    <property type="evidence" value="ECO:0007669"/>
    <property type="project" value="InterPro"/>
</dbReference>
<dbReference type="CDD" id="cd00586">
    <property type="entry name" value="4HBT"/>
    <property type="match status" value="1"/>
</dbReference>
<protein>
    <submittedName>
        <fullName evidence="10">Acyl-ACP thioesterase</fullName>
    </submittedName>
</protein>
<dbReference type="AlphaFoldDB" id="A0A1N6RY25"/>
<keyword evidence="2" id="KW-0444">Lipid biosynthesis</keyword>
<evidence type="ECO:0000313" key="11">
    <source>
        <dbReference type="Proteomes" id="UP000186400"/>
    </source>
</evidence>
<dbReference type="EMBL" id="FTMS01000007">
    <property type="protein sequence ID" value="SIQ33576.1"/>
    <property type="molecule type" value="Genomic_DNA"/>
</dbReference>
<dbReference type="PANTHER" id="PTHR31727:SF6">
    <property type="entry name" value="OLEOYL-ACYL CARRIER PROTEIN THIOESTERASE 1, CHLOROPLASTIC"/>
    <property type="match status" value="1"/>
</dbReference>
<dbReference type="InterPro" id="IPR045023">
    <property type="entry name" value="FATA/B"/>
</dbReference>
<dbReference type="RefSeq" id="WP_076488489.1">
    <property type="nucleotide sequence ID" value="NZ_FTMS01000007.1"/>
</dbReference>
<dbReference type="InterPro" id="IPR029069">
    <property type="entry name" value="HotDog_dom_sf"/>
</dbReference>
<dbReference type="Pfam" id="PF20791">
    <property type="entry name" value="Acyl-ACP_TE_C"/>
    <property type="match status" value="1"/>
</dbReference>
<organism evidence="10 11">
    <name type="scientific">Alkalispirochaeta americana</name>
    <dbReference type="NCBI Taxonomy" id="159291"/>
    <lineage>
        <taxon>Bacteria</taxon>
        <taxon>Pseudomonadati</taxon>
        <taxon>Spirochaetota</taxon>
        <taxon>Spirochaetia</taxon>
        <taxon>Spirochaetales</taxon>
        <taxon>Spirochaetaceae</taxon>
        <taxon>Alkalispirochaeta</taxon>
    </lineage>
</organism>
<accession>A0A1N6RY25</accession>
<name>A0A1N6RY25_9SPIO</name>
<evidence type="ECO:0000256" key="7">
    <source>
        <dbReference type="ARBA" id="ARBA00023160"/>
    </source>
</evidence>
<feature type="domain" description="Acyl-ACP thioesterase-like C-terminal" evidence="9">
    <location>
        <begin position="161"/>
        <end position="233"/>
    </location>
</feature>
<dbReference type="Proteomes" id="UP000186400">
    <property type="component" value="Unassembled WGS sequence"/>
</dbReference>
<evidence type="ECO:0000313" key="10">
    <source>
        <dbReference type="EMBL" id="SIQ33576.1"/>
    </source>
</evidence>
<dbReference type="Gene3D" id="3.10.129.10">
    <property type="entry name" value="Hotdog Thioesterase"/>
    <property type="match status" value="1"/>
</dbReference>
<reference evidence="11" key="1">
    <citation type="submission" date="2017-01" db="EMBL/GenBank/DDBJ databases">
        <authorList>
            <person name="Varghese N."/>
            <person name="Submissions S."/>
        </authorList>
    </citation>
    <scope>NUCLEOTIDE SEQUENCE [LARGE SCALE GENOMIC DNA]</scope>
    <source>
        <strain evidence="11">ASpG1</strain>
    </source>
</reference>
<dbReference type="GO" id="GO:0000036">
    <property type="term" value="F:acyl carrier activity"/>
    <property type="evidence" value="ECO:0007669"/>
    <property type="project" value="TreeGrafter"/>
</dbReference>
<evidence type="ECO:0000256" key="6">
    <source>
        <dbReference type="ARBA" id="ARBA00023098"/>
    </source>
</evidence>
<dbReference type="InterPro" id="IPR002864">
    <property type="entry name" value="Acyl-ACP_thioesterase_NHD"/>
</dbReference>
<evidence type="ECO:0000256" key="2">
    <source>
        <dbReference type="ARBA" id="ARBA00022516"/>
    </source>
</evidence>
<sequence>MTFEYSMTIPSFLCAPDDRLGLDGMASLFQEGAWRHAEKLGIAFTEDEPSLFWVLHRLGVRCTRRPAWGEDVVITTWPSRMERLLALREFTLHTTGGELLAEATSSWIILTARESKPVRPERYFPPEKLTGAYQLEMPLGRMPTIPPEEALPLLEAARWHRVRPSDTDRNAHVNNARYAQWFLDEAPRMFSSPAGLHALSFTAETKVGQEYAVITGGTEEAPIAEIHVRDEASSRGSATDQAPTTDTRCACRLHCIA</sequence>
<evidence type="ECO:0000256" key="3">
    <source>
        <dbReference type="ARBA" id="ARBA00022801"/>
    </source>
</evidence>
<keyword evidence="6" id="KW-0443">Lipid metabolism</keyword>
<evidence type="ECO:0000259" key="9">
    <source>
        <dbReference type="Pfam" id="PF20791"/>
    </source>
</evidence>
<gene>
    <name evidence="10" type="ORF">SAMN05920897_10754</name>
</gene>
<evidence type="ECO:0000256" key="4">
    <source>
        <dbReference type="ARBA" id="ARBA00022832"/>
    </source>
</evidence>
<feature type="domain" description="Acyl-ACP thioesterase N-terminal hotdog" evidence="8">
    <location>
        <begin position="3"/>
        <end position="118"/>
    </location>
</feature>
<dbReference type="Pfam" id="PF01643">
    <property type="entry name" value="Acyl-ACP_TE"/>
    <property type="match status" value="1"/>
</dbReference>
<evidence type="ECO:0000256" key="5">
    <source>
        <dbReference type="ARBA" id="ARBA00022946"/>
    </source>
</evidence>
<dbReference type="OrthoDB" id="9801517at2"/>
<evidence type="ECO:0000259" key="8">
    <source>
        <dbReference type="Pfam" id="PF01643"/>
    </source>
</evidence>
<keyword evidence="11" id="KW-1185">Reference proteome</keyword>
<dbReference type="InterPro" id="IPR049427">
    <property type="entry name" value="Acyl-ACP_TE_C"/>
</dbReference>
<keyword evidence="3" id="KW-0378">Hydrolase</keyword>